<sequence length="195" mass="21675">MSGGPEYNLTKYNCIEFVMDLLEVDLKPTLEDCMKIGLGTKPRGFKVVKKFSDVDGGKAKLGDLFIMESVLSGTGYHHAGVCCRETGQEIIHFTPKSTGSFGFSAMATMSTSCEGLVSKVNVKGFSSGSKFAIYRKKTGIPDSFQKRVDEAMSQSPKYQLLKYNCIHFALELLYGDLEDRKRNVEDLMKLLFDGF</sequence>
<protein>
    <submittedName>
        <fullName evidence="1">Uncharacterized protein</fullName>
    </submittedName>
</protein>
<accession>A0ACC5XGS9</accession>
<gene>
    <name evidence="1" type="ORF">PGIGA_G00122900</name>
</gene>
<organism evidence="1 2">
    <name type="scientific">Pangasianodon gigas</name>
    <name type="common">Mekong giant catfish</name>
    <name type="synonym">Pangasius gigas</name>
    <dbReference type="NCBI Taxonomy" id="30993"/>
    <lineage>
        <taxon>Eukaryota</taxon>
        <taxon>Metazoa</taxon>
        <taxon>Chordata</taxon>
        <taxon>Craniata</taxon>
        <taxon>Vertebrata</taxon>
        <taxon>Euteleostomi</taxon>
        <taxon>Actinopterygii</taxon>
        <taxon>Neopterygii</taxon>
        <taxon>Teleostei</taxon>
        <taxon>Ostariophysi</taxon>
        <taxon>Siluriformes</taxon>
        <taxon>Pangasiidae</taxon>
        <taxon>Pangasianodon</taxon>
    </lineage>
</organism>
<keyword evidence="2" id="KW-1185">Reference proteome</keyword>
<reference evidence="1 2" key="1">
    <citation type="journal article" date="2022" name="bioRxiv">
        <title>An ancient truncated duplication of the anti-Mullerian hormone receptor type 2 gene is a potential conserved master sex determinant in the Pangasiidae catfish family.</title>
        <authorList>
            <person name="Wen M."/>
            <person name="Pan Q."/>
            <person name="Jouanno E."/>
            <person name="Montfort J."/>
            <person name="Zahm M."/>
            <person name="Cabau C."/>
            <person name="Klopp C."/>
            <person name="Iampietro C."/>
            <person name="Roques C."/>
            <person name="Bouchez O."/>
            <person name="Castinel A."/>
            <person name="Donnadieu C."/>
            <person name="Parrinello H."/>
            <person name="Poncet C."/>
            <person name="Belmonte E."/>
            <person name="Gautier V."/>
            <person name="Avarre J.-C."/>
            <person name="Dugue R."/>
            <person name="Gustiano R."/>
            <person name="Ha T.T.T."/>
            <person name="Campet M."/>
            <person name="Sriphairoj K."/>
            <person name="Ribolli J."/>
            <person name="de Almeida F.L."/>
            <person name="Desvignes T."/>
            <person name="Postlethwait J.H."/>
            <person name="Bucao C.F."/>
            <person name="Robinson-Rechavi M."/>
            <person name="Bobe J."/>
            <person name="Herpin A."/>
            <person name="Guiguen Y."/>
        </authorList>
    </citation>
    <scope>NUCLEOTIDE SEQUENCE [LARGE SCALE GENOMIC DNA]</scope>
    <source>
        <strain evidence="1">YG-Dec2019</strain>
    </source>
</reference>
<dbReference type="EMBL" id="CM040474">
    <property type="protein sequence ID" value="MCI4390462.1"/>
    <property type="molecule type" value="Genomic_DNA"/>
</dbReference>
<name>A0ACC5XGS9_PANGG</name>
<proteinExistence type="predicted"/>
<evidence type="ECO:0000313" key="1">
    <source>
        <dbReference type="EMBL" id="MCI4390462.1"/>
    </source>
</evidence>
<dbReference type="Proteomes" id="UP000829447">
    <property type="component" value="Linkage Group LG21"/>
</dbReference>
<comment type="caution">
    <text evidence="1">The sequence shown here is derived from an EMBL/GenBank/DDBJ whole genome shotgun (WGS) entry which is preliminary data.</text>
</comment>
<evidence type="ECO:0000313" key="2">
    <source>
        <dbReference type="Proteomes" id="UP000829447"/>
    </source>
</evidence>